<keyword evidence="3" id="KW-1185">Reference proteome</keyword>
<protein>
    <submittedName>
        <fullName evidence="2">Uncharacterized protein</fullName>
    </submittedName>
</protein>
<evidence type="ECO:0000313" key="2">
    <source>
        <dbReference type="EMBL" id="GGJ84973.1"/>
    </source>
</evidence>
<feature type="transmembrane region" description="Helical" evidence="1">
    <location>
        <begin position="29"/>
        <end position="56"/>
    </location>
</feature>
<proteinExistence type="predicted"/>
<feature type="transmembrane region" description="Helical" evidence="1">
    <location>
        <begin position="68"/>
        <end position="90"/>
    </location>
</feature>
<reference evidence="2" key="1">
    <citation type="journal article" date="2014" name="Int. J. Syst. Evol. Microbiol.">
        <title>Complete genome sequence of Corynebacterium casei LMG S-19264T (=DSM 44701T), isolated from a smear-ripened cheese.</title>
        <authorList>
            <consortium name="US DOE Joint Genome Institute (JGI-PGF)"/>
            <person name="Walter F."/>
            <person name="Albersmeier A."/>
            <person name="Kalinowski J."/>
            <person name="Ruckert C."/>
        </authorList>
    </citation>
    <scope>NUCLEOTIDE SEQUENCE</scope>
    <source>
        <strain evidence="2">CGMCC 1.8984</strain>
    </source>
</reference>
<keyword evidence="1" id="KW-1133">Transmembrane helix</keyword>
<gene>
    <name evidence="2" type="ORF">GCM10011372_24100</name>
</gene>
<comment type="caution">
    <text evidence="2">The sequence shown here is derived from an EMBL/GenBank/DDBJ whole genome shotgun (WGS) entry which is preliminary data.</text>
</comment>
<dbReference type="AlphaFoldDB" id="A0A917UTM0"/>
<keyword evidence="1" id="KW-0472">Membrane</keyword>
<feature type="transmembrane region" description="Helical" evidence="1">
    <location>
        <begin position="102"/>
        <end position="127"/>
    </location>
</feature>
<accession>A0A917UTM0</accession>
<dbReference type="EMBL" id="BMMD01000013">
    <property type="protein sequence ID" value="GGJ84973.1"/>
    <property type="molecule type" value="Genomic_DNA"/>
</dbReference>
<keyword evidence="1" id="KW-0812">Transmembrane</keyword>
<evidence type="ECO:0000256" key="1">
    <source>
        <dbReference type="SAM" id="Phobius"/>
    </source>
</evidence>
<reference evidence="2" key="2">
    <citation type="submission" date="2020-09" db="EMBL/GenBank/DDBJ databases">
        <authorList>
            <person name="Sun Q."/>
            <person name="Zhou Y."/>
        </authorList>
    </citation>
    <scope>NUCLEOTIDE SEQUENCE</scope>
    <source>
        <strain evidence="2">CGMCC 1.8984</strain>
    </source>
</reference>
<evidence type="ECO:0000313" key="3">
    <source>
        <dbReference type="Proteomes" id="UP000636956"/>
    </source>
</evidence>
<sequence length="146" mass="14548">MLLVAAGLGLVGVGGLVLLDEVPPERWLGIAVWVGSAIVLHDGVVAPVAVAVGLGAARVRERIGRTGVAVAQAALLVGAVLTAIALPAIISQARGNANPTILLGSYGVSLAVAWAVLAAVAAVAVGWSAERERAARDHGEGTARTK</sequence>
<dbReference type="Proteomes" id="UP000636956">
    <property type="component" value="Unassembled WGS sequence"/>
</dbReference>
<name>A0A917UTM0_9MICO</name>
<organism evidence="2 3">
    <name type="scientific">Agromyces bauzanensis</name>
    <dbReference type="NCBI Taxonomy" id="1308924"/>
    <lineage>
        <taxon>Bacteria</taxon>
        <taxon>Bacillati</taxon>
        <taxon>Actinomycetota</taxon>
        <taxon>Actinomycetes</taxon>
        <taxon>Micrococcales</taxon>
        <taxon>Microbacteriaceae</taxon>
        <taxon>Agromyces</taxon>
    </lineage>
</organism>